<reference evidence="1" key="1">
    <citation type="journal article" date="2021" name="New Phytol.">
        <title>Evolutionary innovations through gain and loss of genes in the ectomycorrhizal Boletales.</title>
        <authorList>
            <person name="Wu G."/>
            <person name="Miyauchi S."/>
            <person name="Morin E."/>
            <person name="Kuo A."/>
            <person name="Drula E."/>
            <person name="Varga T."/>
            <person name="Kohler A."/>
            <person name="Feng B."/>
            <person name="Cao Y."/>
            <person name="Lipzen A."/>
            <person name="Daum C."/>
            <person name="Hundley H."/>
            <person name="Pangilinan J."/>
            <person name="Johnson J."/>
            <person name="Barry K."/>
            <person name="LaButti K."/>
            <person name="Ng V."/>
            <person name="Ahrendt S."/>
            <person name="Min B."/>
            <person name="Choi I.G."/>
            <person name="Park H."/>
            <person name="Plett J.M."/>
            <person name="Magnuson J."/>
            <person name="Spatafora J.W."/>
            <person name="Nagy L.G."/>
            <person name="Henrissat B."/>
            <person name="Grigoriev I.V."/>
            <person name="Yang Z.L."/>
            <person name="Xu J."/>
            <person name="Martin F.M."/>
        </authorList>
    </citation>
    <scope>NUCLEOTIDE SEQUENCE</scope>
    <source>
        <strain evidence="1">ATCC 28755</strain>
    </source>
</reference>
<dbReference type="EMBL" id="MU267633">
    <property type="protein sequence ID" value="KAH7913314.1"/>
    <property type="molecule type" value="Genomic_DNA"/>
</dbReference>
<organism evidence="1 2">
    <name type="scientific">Hygrophoropsis aurantiaca</name>
    <dbReference type="NCBI Taxonomy" id="72124"/>
    <lineage>
        <taxon>Eukaryota</taxon>
        <taxon>Fungi</taxon>
        <taxon>Dikarya</taxon>
        <taxon>Basidiomycota</taxon>
        <taxon>Agaricomycotina</taxon>
        <taxon>Agaricomycetes</taxon>
        <taxon>Agaricomycetidae</taxon>
        <taxon>Boletales</taxon>
        <taxon>Coniophorineae</taxon>
        <taxon>Hygrophoropsidaceae</taxon>
        <taxon>Hygrophoropsis</taxon>
    </lineage>
</organism>
<evidence type="ECO:0000313" key="2">
    <source>
        <dbReference type="Proteomes" id="UP000790377"/>
    </source>
</evidence>
<gene>
    <name evidence="1" type="ORF">BJ138DRAFT_1146398</name>
</gene>
<accession>A0ACB8AIW6</accession>
<dbReference type="Proteomes" id="UP000790377">
    <property type="component" value="Unassembled WGS sequence"/>
</dbReference>
<proteinExistence type="predicted"/>
<protein>
    <submittedName>
        <fullName evidence="1">Uncharacterized protein</fullName>
    </submittedName>
</protein>
<evidence type="ECO:0000313" key="1">
    <source>
        <dbReference type="EMBL" id="KAH7913314.1"/>
    </source>
</evidence>
<sequence>MRTKLCATILFLSPPFPYTLPCFSPRAAHTDLRCVPCPSRTASQRGVKFFCVEIFPTECVGAGQWGRVFASAPEVSESNGRGGYTMDADASLVIVISTSRLSVPTS</sequence>
<name>A0ACB8AIW6_9AGAM</name>
<comment type="caution">
    <text evidence="1">The sequence shown here is derived from an EMBL/GenBank/DDBJ whole genome shotgun (WGS) entry which is preliminary data.</text>
</comment>
<keyword evidence="2" id="KW-1185">Reference proteome</keyword>